<dbReference type="GeneID" id="56239320"/>
<reference evidence="1 2" key="1">
    <citation type="submission" date="2019-09" db="EMBL/GenBank/DDBJ databases">
        <title>Isolation and characterization of two phi29 phages that infect Bacillus pumilis.</title>
        <authorList>
            <person name="Batinovic S."/>
            <person name="Rice D."/>
            <person name="Beer M."/>
            <person name="Petrovski S."/>
        </authorList>
    </citation>
    <scope>NUCLEOTIDE SEQUENCE [LARGE SCALE GENOMIC DNA]</scope>
</reference>
<dbReference type="EMBL" id="MN524845">
    <property type="protein sequence ID" value="QGH74224.1"/>
    <property type="molecule type" value="Genomic_DNA"/>
</dbReference>
<evidence type="ECO:0000313" key="2">
    <source>
        <dbReference type="Proteomes" id="UP000363270"/>
    </source>
</evidence>
<sequence>MVYGKASLSRLLLTYKPKVQGWNVTEFHVDVDPVDWGHIDGVAVGQMVIDELLEVEE</sequence>
<dbReference type="RefSeq" id="YP_009910601.1">
    <property type="nucleotide sequence ID" value="NC_049972.1"/>
</dbReference>
<protein>
    <submittedName>
        <fullName evidence="1">Uncharacterized protein</fullName>
    </submittedName>
</protein>
<proteinExistence type="predicted"/>
<name>A0A5Q2WD88_9CAUD</name>
<accession>A0A5Q2WD88</accession>
<dbReference type="KEGG" id="vg:56239320"/>
<keyword evidence="2" id="KW-1185">Reference proteome</keyword>
<evidence type="ECO:0000313" key="1">
    <source>
        <dbReference type="EMBL" id="QGH74224.1"/>
    </source>
</evidence>
<organism evidence="1 2">
    <name type="scientific">Bacillus phage vB_Bpu_PumA2</name>
    <dbReference type="NCBI Taxonomy" id="2662128"/>
    <lineage>
        <taxon>Viruses</taxon>
        <taxon>Duplodnaviria</taxon>
        <taxon>Heunggongvirae</taxon>
        <taxon>Uroviricota</taxon>
        <taxon>Caudoviricetes</taxon>
        <taxon>Salasmaviridae</taxon>
        <taxon>Bundooravirus</taxon>
        <taxon>Bundooravirus PumA2</taxon>
    </lineage>
</organism>
<dbReference type="Proteomes" id="UP000363270">
    <property type="component" value="Segment"/>
</dbReference>